<gene>
    <name evidence="1" type="ORF">JHL16_27180</name>
</gene>
<dbReference type="Proteomes" id="UP000616151">
    <property type="component" value="Unassembled WGS sequence"/>
</dbReference>
<evidence type="ECO:0000313" key="2">
    <source>
        <dbReference type="Proteomes" id="UP000616151"/>
    </source>
</evidence>
<name>A0ACC5RBK2_9HYPH</name>
<comment type="caution">
    <text evidence="1">The sequence shown here is derived from an EMBL/GenBank/DDBJ whole genome shotgun (WGS) entry which is preliminary data.</text>
</comment>
<accession>A0ACC5RBK2</accession>
<protein>
    <submittedName>
        <fullName evidence="1">Tail fiber domain-containing protein</fullName>
    </submittedName>
</protein>
<proteinExistence type="predicted"/>
<evidence type="ECO:0000313" key="1">
    <source>
        <dbReference type="EMBL" id="MBK1870076.1"/>
    </source>
</evidence>
<reference evidence="1" key="1">
    <citation type="submission" date="2021-01" db="EMBL/GenBank/DDBJ databases">
        <authorList>
            <person name="Sun Q."/>
        </authorList>
    </citation>
    <scope>NUCLEOTIDE SEQUENCE</scope>
    <source>
        <strain evidence="1">YIM B02566</strain>
    </source>
</reference>
<keyword evidence="2" id="KW-1185">Reference proteome</keyword>
<dbReference type="EMBL" id="JAENHL010000008">
    <property type="protein sequence ID" value="MBK1870076.1"/>
    <property type="molecule type" value="Genomic_DNA"/>
</dbReference>
<sequence length="334" mass="36873">MGKGKAPKAPDPMQTALAQNKLNQSTAGLSQIMSMIDQVGPDGSQTYTQSGYRDYVDPFTGRTTKIPNYVQTTKLSDAQQLIKDRQDAGQANIAGLLERLSGQFNGTLDKPFSLDNKAVEDSIIDRYSSRMSDRFAREAASEKALRLARGIRDGSAADDRAVQNQYQKENDAWNELFINARDQAVNEKLTERNQPLNEFASLLSGGQIDQPMFGSTPGANVANTDYAGLTQQNYQNELAAYQRKQDNFNNGLGALFGVGAKAIMYSDRRLKADVKKVGKTDDGQNIYSYRYRGGKRMHLGLMAQEVEKKHPDAVTKDSSGYRMVDYSIALHLGA</sequence>
<organism evidence="1 2">
    <name type="scientific">Taklimakanibacter albus</name>
    <dbReference type="NCBI Taxonomy" id="2800327"/>
    <lineage>
        <taxon>Bacteria</taxon>
        <taxon>Pseudomonadati</taxon>
        <taxon>Pseudomonadota</taxon>
        <taxon>Alphaproteobacteria</taxon>
        <taxon>Hyphomicrobiales</taxon>
        <taxon>Aestuariivirgaceae</taxon>
        <taxon>Taklimakanibacter</taxon>
    </lineage>
</organism>